<dbReference type="PANTHER" id="PTHR43244">
    <property type="match status" value="1"/>
</dbReference>
<name>A0A1I4JNF6_9ACTN</name>
<protein>
    <submittedName>
        <fullName evidence="2">Probable F420-dependent oxidoreductase, MSMEG_2256 family</fullName>
    </submittedName>
</protein>
<organism evidence="2 3">
    <name type="scientific">Geodermatophilus ruber</name>
    <dbReference type="NCBI Taxonomy" id="504800"/>
    <lineage>
        <taxon>Bacteria</taxon>
        <taxon>Bacillati</taxon>
        <taxon>Actinomycetota</taxon>
        <taxon>Actinomycetes</taxon>
        <taxon>Geodermatophilales</taxon>
        <taxon>Geodermatophilaceae</taxon>
        <taxon>Geodermatophilus</taxon>
    </lineage>
</organism>
<dbReference type="InParanoid" id="A0A1I4JNF6"/>
<gene>
    <name evidence="2" type="ORF">SAMN04488085_11575</name>
</gene>
<dbReference type="EMBL" id="FOSW01000015">
    <property type="protein sequence ID" value="SFL68128.1"/>
    <property type="molecule type" value="Genomic_DNA"/>
</dbReference>
<dbReference type="InterPro" id="IPR011251">
    <property type="entry name" value="Luciferase-like_dom"/>
</dbReference>
<feature type="domain" description="Luciferase-like" evidence="1">
    <location>
        <begin position="13"/>
        <end position="307"/>
    </location>
</feature>
<evidence type="ECO:0000313" key="2">
    <source>
        <dbReference type="EMBL" id="SFL68128.1"/>
    </source>
</evidence>
<evidence type="ECO:0000313" key="3">
    <source>
        <dbReference type="Proteomes" id="UP000199152"/>
    </source>
</evidence>
<accession>A0A1I4JNF6</accession>
<dbReference type="AlphaFoldDB" id="A0A1I4JNF6"/>
<dbReference type="GO" id="GO:0016705">
    <property type="term" value="F:oxidoreductase activity, acting on paired donors, with incorporation or reduction of molecular oxygen"/>
    <property type="evidence" value="ECO:0007669"/>
    <property type="project" value="InterPro"/>
</dbReference>
<dbReference type="PANTHER" id="PTHR43244:SF2">
    <property type="entry name" value="CONSERVED HYPOTHETICAL ALANINE AND PROLINE-RICH PROTEIN"/>
    <property type="match status" value="1"/>
</dbReference>
<dbReference type="Proteomes" id="UP000199152">
    <property type="component" value="Unassembled WGS sequence"/>
</dbReference>
<dbReference type="CDD" id="cd01097">
    <property type="entry name" value="Tetrahydromethanopterin_reductase"/>
    <property type="match status" value="1"/>
</dbReference>
<dbReference type="InterPro" id="IPR036661">
    <property type="entry name" value="Luciferase-like_sf"/>
</dbReference>
<sequence>MDDRRPRLGVLLNGENMSLAEAIDFGVSLEDAGFDSVWHAEVQVDPIVPLAAIAARTTRIRIGTGVAVWTRSPVTAALTAANLDELSGGRFRFGLGTSPKLFNELFYGLPYERPAQSMGEYIAAIRSVWRAHSGGAATHEGSVERFRIGGFPRTVPQEREDIPIYLAAVGQGMLRVAGATAEGVLLNVLTAPRYLHEYAFEHLAAGAAERGRSLEDLDKACVVLTSISDDGDRAREWARQTIAWYSVQPYFDTTFRIYGFEREAAAAREAAARGDVEAQTRAVSDEMVATYAIAGTPEECRSRLAVYGDLDEVVLVPTTIGLSAEERVENLHNTRDAFRIQAGAAALAAG</sequence>
<proteinExistence type="predicted"/>
<dbReference type="Gene3D" id="3.20.20.30">
    <property type="entry name" value="Luciferase-like domain"/>
    <property type="match status" value="1"/>
</dbReference>
<dbReference type="SUPFAM" id="SSF51679">
    <property type="entry name" value="Bacterial luciferase-like"/>
    <property type="match status" value="1"/>
</dbReference>
<dbReference type="Pfam" id="PF00296">
    <property type="entry name" value="Bac_luciferase"/>
    <property type="match status" value="1"/>
</dbReference>
<reference evidence="2 3" key="1">
    <citation type="submission" date="2016-10" db="EMBL/GenBank/DDBJ databases">
        <authorList>
            <person name="de Groot N.N."/>
        </authorList>
    </citation>
    <scope>NUCLEOTIDE SEQUENCE [LARGE SCALE GENOMIC DNA]</scope>
    <source>
        <strain evidence="2 3">DSM 45317</strain>
    </source>
</reference>
<dbReference type="OrthoDB" id="3284378at2"/>
<dbReference type="RefSeq" id="WP_143087233.1">
    <property type="nucleotide sequence ID" value="NZ_FOSW01000015.1"/>
</dbReference>
<keyword evidence="3" id="KW-1185">Reference proteome</keyword>
<dbReference type="STRING" id="504800.SAMN04488085_11575"/>
<evidence type="ECO:0000259" key="1">
    <source>
        <dbReference type="Pfam" id="PF00296"/>
    </source>
</evidence>
<dbReference type="InterPro" id="IPR050564">
    <property type="entry name" value="F420-G6PD/mer"/>
</dbReference>